<feature type="region of interest" description="Disordered" evidence="1">
    <location>
        <begin position="32"/>
        <end position="82"/>
    </location>
</feature>
<feature type="compositionally biased region" description="Basic residues" evidence="1">
    <location>
        <begin position="32"/>
        <end position="43"/>
    </location>
</feature>
<sequence>AADTGTRAEPRARQALRALMARAAESPGFLRSRRLRARSRGSRRFPTAPVAGSHRSGVHLSAPALTRPTAPPLAEPHAGLPATAIGRHKSTLEIITLYV</sequence>
<protein>
    <submittedName>
        <fullName evidence="2">Uncharacterized protein</fullName>
    </submittedName>
</protein>
<name>A0A6J4JC68_9ACTN</name>
<feature type="non-terminal residue" evidence="2">
    <location>
        <position position="99"/>
    </location>
</feature>
<evidence type="ECO:0000256" key="1">
    <source>
        <dbReference type="SAM" id="MobiDB-lite"/>
    </source>
</evidence>
<accession>A0A6J4JC68</accession>
<organism evidence="2">
    <name type="scientific">uncultured Blastococcus sp</name>
    <dbReference type="NCBI Taxonomy" id="217144"/>
    <lineage>
        <taxon>Bacteria</taxon>
        <taxon>Bacillati</taxon>
        <taxon>Actinomycetota</taxon>
        <taxon>Actinomycetes</taxon>
        <taxon>Geodermatophilales</taxon>
        <taxon>Geodermatophilaceae</taxon>
        <taxon>Blastococcus</taxon>
        <taxon>environmental samples</taxon>
    </lineage>
</organism>
<gene>
    <name evidence="2" type="ORF">AVDCRST_MAG52-3447</name>
</gene>
<dbReference type="AlphaFoldDB" id="A0A6J4JC68"/>
<reference evidence="2" key="1">
    <citation type="submission" date="2020-02" db="EMBL/GenBank/DDBJ databases">
        <authorList>
            <person name="Meier V. D."/>
        </authorList>
    </citation>
    <scope>NUCLEOTIDE SEQUENCE</scope>
    <source>
        <strain evidence="2">AVDCRST_MAG52</strain>
    </source>
</reference>
<feature type="non-terminal residue" evidence="2">
    <location>
        <position position="1"/>
    </location>
</feature>
<dbReference type="EMBL" id="CADCTN010000234">
    <property type="protein sequence ID" value="CAA9275113.1"/>
    <property type="molecule type" value="Genomic_DNA"/>
</dbReference>
<proteinExistence type="predicted"/>
<evidence type="ECO:0000313" key="2">
    <source>
        <dbReference type="EMBL" id="CAA9275113.1"/>
    </source>
</evidence>